<dbReference type="SUPFAM" id="SSF56003">
    <property type="entry name" value="Molybdenum cofactor-binding domain"/>
    <property type="match status" value="2"/>
</dbReference>
<dbReference type="PANTHER" id="PTHR47495:SF3">
    <property type="entry name" value="BLR6219 PROTEIN"/>
    <property type="match status" value="1"/>
</dbReference>
<gene>
    <name evidence="3" type="ORF">ACFPFU_08555</name>
</gene>
<evidence type="ECO:0000313" key="4">
    <source>
        <dbReference type="Proteomes" id="UP001595818"/>
    </source>
</evidence>
<proteinExistence type="predicted"/>
<keyword evidence="1" id="KW-0472">Membrane</keyword>
<keyword evidence="4" id="KW-1185">Reference proteome</keyword>
<name>A0ABV9SZS6_9BACT</name>
<keyword evidence="1" id="KW-0812">Transmembrane</keyword>
<dbReference type="RefSeq" id="WP_377063486.1">
    <property type="nucleotide sequence ID" value="NZ_JBHSJJ010000004.1"/>
</dbReference>
<evidence type="ECO:0000313" key="3">
    <source>
        <dbReference type="EMBL" id="MFC4871733.1"/>
    </source>
</evidence>
<dbReference type="PIRSF" id="PIRSF036389">
    <property type="entry name" value="IOR_B"/>
    <property type="match status" value="1"/>
</dbReference>
<protein>
    <submittedName>
        <fullName evidence="3">Xanthine dehydrogenase family protein molybdopterin-binding subunit</fullName>
    </submittedName>
</protein>
<feature type="transmembrane region" description="Helical" evidence="1">
    <location>
        <begin position="12"/>
        <end position="31"/>
    </location>
</feature>
<evidence type="ECO:0000259" key="2">
    <source>
        <dbReference type="SMART" id="SM01008"/>
    </source>
</evidence>
<dbReference type="InterPro" id="IPR037165">
    <property type="entry name" value="AldOxase/xan_DH_Mopterin-bd_sf"/>
</dbReference>
<dbReference type="InterPro" id="IPR036856">
    <property type="entry name" value="Ald_Oxase/Xan_DH_a/b_sf"/>
</dbReference>
<reference evidence="4" key="1">
    <citation type="journal article" date="2019" name="Int. J. Syst. Evol. Microbiol.">
        <title>The Global Catalogue of Microorganisms (GCM) 10K type strain sequencing project: providing services to taxonomists for standard genome sequencing and annotation.</title>
        <authorList>
            <consortium name="The Broad Institute Genomics Platform"/>
            <consortium name="The Broad Institute Genome Sequencing Center for Infectious Disease"/>
            <person name="Wu L."/>
            <person name="Ma J."/>
        </authorList>
    </citation>
    <scope>NUCLEOTIDE SEQUENCE [LARGE SCALE GENOMIC DNA]</scope>
    <source>
        <strain evidence="4">CGMCC 4.7466</strain>
    </source>
</reference>
<accession>A0ABV9SZS6</accession>
<dbReference type="EMBL" id="JBHSJJ010000004">
    <property type="protein sequence ID" value="MFC4871733.1"/>
    <property type="molecule type" value="Genomic_DNA"/>
</dbReference>
<dbReference type="InterPro" id="IPR006311">
    <property type="entry name" value="TAT_signal"/>
</dbReference>
<keyword evidence="1" id="KW-1133">Transmembrane helix</keyword>
<organism evidence="3 4">
    <name type="scientific">Negadavirga shengliensis</name>
    <dbReference type="NCBI Taxonomy" id="1389218"/>
    <lineage>
        <taxon>Bacteria</taxon>
        <taxon>Pseudomonadati</taxon>
        <taxon>Bacteroidota</taxon>
        <taxon>Cytophagia</taxon>
        <taxon>Cytophagales</taxon>
        <taxon>Cyclobacteriaceae</taxon>
        <taxon>Negadavirga</taxon>
    </lineage>
</organism>
<dbReference type="InterPro" id="IPR000674">
    <property type="entry name" value="Ald_Oxase/Xan_DH_a/b"/>
</dbReference>
<dbReference type="PROSITE" id="PS51257">
    <property type="entry name" value="PROKAR_LIPOPROTEIN"/>
    <property type="match status" value="1"/>
</dbReference>
<dbReference type="InterPro" id="IPR019546">
    <property type="entry name" value="TAT_signal_bac_arc"/>
</dbReference>
<dbReference type="Gene3D" id="3.30.365.10">
    <property type="entry name" value="Aldehyde oxidase/xanthine dehydrogenase, molybdopterin binding domain"/>
    <property type="match status" value="4"/>
</dbReference>
<dbReference type="InterPro" id="IPR046867">
    <property type="entry name" value="AldOxase/xan_DH_MoCoBD2"/>
</dbReference>
<dbReference type="Pfam" id="PF02738">
    <property type="entry name" value="MoCoBD_1"/>
    <property type="match status" value="1"/>
</dbReference>
<dbReference type="Pfam" id="PF20256">
    <property type="entry name" value="MoCoBD_2"/>
    <property type="match status" value="2"/>
</dbReference>
<feature type="domain" description="Aldehyde oxidase/xanthine dehydrogenase a/b hammerhead" evidence="2">
    <location>
        <begin position="211"/>
        <end position="306"/>
    </location>
</feature>
<dbReference type="PROSITE" id="PS51318">
    <property type="entry name" value="TAT"/>
    <property type="match status" value="1"/>
</dbReference>
<dbReference type="SMART" id="SM01008">
    <property type="entry name" value="Ald_Xan_dh_C"/>
    <property type="match status" value="1"/>
</dbReference>
<dbReference type="NCBIfam" id="TIGR01409">
    <property type="entry name" value="TAT_signal_seq"/>
    <property type="match status" value="1"/>
</dbReference>
<sequence>MTIVKTQLNRRSFLKVSALAGGGMVLSFSWLTGCKPSPEQAALGLPDEWFELNSYIKIGDNGVVTLFSPNPEFGSNVKTSMPMILADELDVDWKNVIVEQADFFPERFERQFTGGSQGIRQGWKPLRTAGAAARHLLLAAAAQTWDVPIDEISTAESRIHHKGSNKKAHYGEMAALAATLEVPEEVKLKDIKDFSIIGTSRKNVDGQNIVTGKPMFTMDFKREGMLIAMIAHPPAFGMQLKSFDAESVQSMPGIREVFSFKVHHEGYEQNAFDTTTHPELVAIVGNSTWEVLQAKRKLKAEWGKAPGREFVVTGWGGNKSTVMVPAGLENSEAHLTRMVEYSKRPCKTLRKDGNPEEAFQKAAKILERTYTAPFLAHNCMEPVNCYAHVTAEKAELYGPIQAPEFIMGTLAERLGLPKEKIQINLARMGGGFGQRAYGHHMVEAAVISQKVNAPIKMLYTREDDMTYGIYRPAYTATYRAALDENNQLTAVHVKAGGIPETPIAPNRFPAGAVDNYLAESWEIESNITIGAFRAPRSNFIASAEQSFLDELAEEMGKDPIDFRLELLERAKTNPVGSNNDYDPERYAGVLKLAREKSNWDVPKQGIHRGVSAYFCHNSYVAEILDLKMEGNQPVVENVVAAVDCGIVINPDAAANMAEGAIVDGIGNAFFGEMPFKDGVPQKNNFNNYKMIRMGEAPKSVEVHFVKNDHEPTGLGEPLFPPIFGAVANALYKATGQRYYEQPFGKALQAPGLRM</sequence>
<dbReference type="PANTHER" id="PTHR47495">
    <property type="entry name" value="ALDEHYDE DEHYDROGENASE"/>
    <property type="match status" value="1"/>
</dbReference>
<comment type="caution">
    <text evidence="3">The sequence shown here is derived from an EMBL/GenBank/DDBJ whole genome shotgun (WGS) entry which is preliminary data.</text>
</comment>
<dbReference type="InterPro" id="IPR052516">
    <property type="entry name" value="N-heterocyclic_Hydroxylase"/>
</dbReference>
<dbReference type="Proteomes" id="UP001595818">
    <property type="component" value="Unassembled WGS sequence"/>
</dbReference>
<dbReference type="Gene3D" id="3.90.1170.50">
    <property type="entry name" value="Aldehyde oxidase/xanthine dehydrogenase, a/b hammerhead"/>
    <property type="match status" value="1"/>
</dbReference>
<dbReference type="InterPro" id="IPR012368">
    <property type="entry name" value="OxRdtase_Mopterin-bd_su_IorB"/>
</dbReference>
<dbReference type="SUPFAM" id="SSF54665">
    <property type="entry name" value="CO dehydrogenase molybdoprotein N-domain-like"/>
    <property type="match status" value="1"/>
</dbReference>
<dbReference type="InterPro" id="IPR008274">
    <property type="entry name" value="AldOxase/xan_DH_MoCoBD1"/>
</dbReference>
<evidence type="ECO:0000256" key="1">
    <source>
        <dbReference type="SAM" id="Phobius"/>
    </source>
</evidence>